<proteinExistence type="predicted"/>
<feature type="region of interest" description="Disordered" evidence="1">
    <location>
        <begin position="193"/>
        <end position="212"/>
    </location>
</feature>
<dbReference type="EMBL" id="JPMI01000062">
    <property type="protein sequence ID" value="KFA93238.1"/>
    <property type="molecule type" value="Genomic_DNA"/>
</dbReference>
<evidence type="ECO:0000313" key="2">
    <source>
        <dbReference type="EMBL" id="KFA93238.1"/>
    </source>
</evidence>
<dbReference type="AlphaFoldDB" id="A0A084SXQ3"/>
<evidence type="ECO:0000313" key="3">
    <source>
        <dbReference type="Proteomes" id="UP000028547"/>
    </source>
</evidence>
<accession>A0A084SXQ3</accession>
<reference evidence="2 3" key="1">
    <citation type="submission" date="2014-07" db="EMBL/GenBank/DDBJ databases">
        <title>Draft Genome Sequence of Gephyronic Acid Producer, Cystobacter violaceus Strain Cb vi76.</title>
        <authorList>
            <person name="Stevens D.C."/>
            <person name="Young J."/>
            <person name="Carmichael R."/>
            <person name="Tan J."/>
            <person name="Taylor R.E."/>
        </authorList>
    </citation>
    <scope>NUCLEOTIDE SEQUENCE [LARGE SCALE GENOMIC DNA]</scope>
    <source>
        <strain evidence="2 3">Cb vi76</strain>
    </source>
</reference>
<organism evidence="2 3">
    <name type="scientific">Archangium violaceum Cb vi76</name>
    <dbReference type="NCBI Taxonomy" id="1406225"/>
    <lineage>
        <taxon>Bacteria</taxon>
        <taxon>Pseudomonadati</taxon>
        <taxon>Myxococcota</taxon>
        <taxon>Myxococcia</taxon>
        <taxon>Myxococcales</taxon>
        <taxon>Cystobacterineae</taxon>
        <taxon>Archangiaceae</taxon>
        <taxon>Archangium</taxon>
    </lineage>
</organism>
<sequence length="212" mass="23432">MTALGVTLLIALIILGALAYTGAEQERSGRSVRDIDAQTCSESAAQWGRKFYGEKYHEWNLMLSATSGARYNNPESKVEDLVDEWGAGSYGRIDGQPVVMPGRPPDFRVTISDNIDEFPPNDPNPTRDNDLQVVIRAECLIPRLAIATPKLVENLEKKAEEDPNHWRGPVLAETNETRKNKVVEIVLIHTPGNEYRAGQRGGGSSGDQNIYN</sequence>
<gene>
    <name evidence="2" type="ORF">Q664_10605</name>
</gene>
<evidence type="ECO:0000256" key="1">
    <source>
        <dbReference type="SAM" id="MobiDB-lite"/>
    </source>
</evidence>
<dbReference type="Proteomes" id="UP000028547">
    <property type="component" value="Unassembled WGS sequence"/>
</dbReference>
<protein>
    <submittedName>
        <fullName evidence="2">Uncharacterized protein</fullName>
    </submittedName>
</protein>
<comment type="caution">
    <text evidence="2">The sequence shown here is derived from an EMBL/GenBank/DDBJ whole genome shotgun (WGS) entry which is preliminary data.</text>
</comment>
<name>A0A084SXQ3_9BACT</name>